<evidence type="ECO:0000259" key="2">
    <source>
        <dbReference type="Pfam" id="PF07727"/>
    </source>
</evidence>
<dbReference type="EMBL" id="SSTE01005668">
    <property type="protein sequence ID" value="KAA0060370.1"/>
    <property type="molecule type" value="Genomic_DNA"/>
</dbReference>
<dbReference type="PANTHER" id="PTHR35317">
    <property type="entry name" value="OS04G0629600 PROTEIN"/>
    <property type="match status" value="1"/>
</dbReference>
<feature type="domain" description="GAG-pre-integrase" evidence="3">
    <location>
        <begin position="221"/>
        <end position="285"/>
    </location>
</feature>
<sequence>MEIIRGPSISRPPVLDDKNYSYGKAHMISFLKTLDGRTCRVVVAGWDPPMITIDGHCVPKSEVDWTDVEEQASVRNSTAINTIFNGVDLNVFKLINSCSSVKKAWKILEVAYEGTKKVEISRLQLITSKFEALKMFEDQSVAECNERVLEIADESFNLGEKISESKIVGKLLRSLPDDHFGDDAKGRIIAKGNIEKYNLPYLNDVRYVEGLKENLISADNCYHWISNNSNVCPSIKEDHTWPWQRKLGHVSLRRIHKAVKNKAVIGIPNIDSKSKFFCGDYQVGKKIKASHKNDDDELAPKVTMVPEVAVVDALIADTTVNCFGDDSKSTQKEMDVKSTFLNENLNEEVYVAQPKGFIDHVNPQQVYKLNKALYGLKQALRAWYERLTVYLGHKGYSRGGLQIKQIKKDMFTTQEKYAKNLVKKFGLDQSQQKWTPTATHVKITRDITKESVDHKLYRSMIGSLHYLTTSRPGIAYAVGSSELTLEFSGLAVDLLSVDSIEGHNRVSGKGFPTTGPRVQAENVVIHRGFHPMADLYYECRWNVTDVDSLVWTEGTRLICASFGSTRLTCASFGSTRLTYASFGSTRLICASFGSTRLICAFYGTTRLLCRVGVQRGADRREAGRMREGHLDASGFLFASAMSCRFKSTPTRRPYQLPSEKSQVNISKSSVSVHDEHIVDSAAEDVETTLSVSESHISKMDSDE</sequence>
<dbReference type="PANTHER" id="PTHR35317:SF36">
    <property type="match status" value="1"/>
</dbReference>
<gene>
    <name evidence="4" type="ORF">E6C27_scaffold22G001680</name>
</gene>
<feature type="domain" description="Reverse transcriptase Ty1/copia-type" evidence="2">
    <location>
        <begin position="332"/>
        <end position="398"/>
    </location>
</feature>
<dbReference type="AlphaFoldDB" id="A0A5A7UZ37"/>
<protein>
    <submittedName>
        <fullName evidence="4">Gag-pol polyprotein</fullName>
    </submittedName>
</protein>
<feature type="region of interest" description="Disordered" evidence="1">
    <location>
        <begin position="684"/>
        <end position="703"/>
    </location>
</feature>
<evidence type="ECO:0000259" key="3">
    <source>
        <dbReference type="Pfam" id="PF13976"/>
    </source>
</evidence>
<organism evidence="4 5">
    <name type="scientific">Cucumis melo var. makuwa</name>
    <name type="common">Oriental melon</name>
    <dbReference type="NCBI Taxonomy" id="1194695"/>
    <lineage>
        <taxon>Eukaryota</taxon>
        <taxon>Viridiplantae</taxon>
        <taxon>Streptophyta</taxon>
        <taxon>Embryophyta</taxon>
        <taxon>Tracheophyta</taxon>
        <taxon>Spermatophyta</taxon>
        <taxon>Magnoliopsida</taxon>
        <taxon>eudicotyledons</taxon>
        <taxon>Gunneridae</taxon>
        <taxon>Pentapetalae</taxon>
        <taxon>rosids</taxon>
        <taxon>fabids</taxon>
        <taxon>Cucurbitales</taxon>
        <taxon>Cucurbitaceae</taxon>
        <taxon>Benincaseae</taxon>
        <taxon>Cucumis</taxon>
    </lineage>
</organism>
<evidence type="ECO:0000256" key="1">
    <source>
        <dbReference type="SAM" id="MobiDB-lite"/>
    </source>
</evidence>
<evidence type="ECO:0000313" key="4">
    <source>
        <dbReference type="EMBL" id="KAA0060370.1"/>
    </source>
</evidence>
<accession>A0A5A7UZ37</accession>
<evidence type="ECO:0000313" key="5">
    <source>
        <dbReference type="Proteomes" id="UP000321393"/>
    </source>
</evidence>
<dbReference type="Pfam" id="PF13976">
    <property type="entry name" value="gag_pre-integrs"/>
    <property type="match status" value="1"/>
</dbReference>
<dbReference type="InterPro" id="IPR013103">
    <property type="entry name" value="RVT_2"/>
</dbReference>
<proteinExistence type="predicted"/>
<dbReference type="OrthoDB" id="7614122at2759"/>
<comment type="caution">
    <text evidence="4">The sequence shown here is derived from an EMBL/GenBank/DDBJ whole genome shotgun (WGS) entry which is preliminary data.</text>
</comment>
<dbReference type="InterPro" id="IPR025724">
    <property type="entry name" value="GAG-pre-integrase_dom"/>
</dbReference>
<reference evidence="4 5" key="1">
    <citation type="submission" date="2019-08" db="EMBL/GenBank/DDBJ databases">
        <title>Draft genome sequences of two oriental melons (Cucumis melo L. var makuwa).</title>
        <authorList>
            <person name="Kwon S.-Y."/>
        </authorList>
    </citation>
    <scope>NUCLEOTIDE SEQUENCE [LARGE SCALE GENOMIC DNA]</scope>
    <source>
        <strain evidence="5">cv. SW 3</strain>
        <tissue evidence="4">Leaf</tissue>
    </source>
</reference>
<dbReference type="Proteomes" id="UP000321393">
    <property type="component" value="Unassembled WGS sequence"/>
</dbReference>
<dbReference type="Pfam" id="PF14223">
    <property type="entry name" value="Retrotran_gag_2"/>
    <property type="match status" value="1"/>
</dbReference>
<dbReference type="Pfam" id="PF07727">
    <property type="entry name" value="RVT_2"/>
    <property type="match status" value="1"/>
</dbReference>
<name>A0A5A7UZ37_CUCMM</name>